<dbReference type="EMBL" id="KZ613964">
    <property type="protein sequence ID" value="PMD30982.1"/>
    <property type="molecule type" value="Genomic_DNA"/>
</dbReference>
<keyword evidence="2" id="KW-1185">Reference proteome</keyword>
<reference evidence="1 2" key="1">
    <citation type="submission" date="2016-04" db="EMBL/GenBank/DDBJ databases">
        <title>A degradative enzymes factory behind the ericoid mycorrhizal symbiosis.</title>
        <authorList>
            <consortium name="DOE Joint Genome Institute"/>
            <person name="Martino E."/>
            <person name="Morin E."/>
            <person name="Grelet G."/>
            <person name="Kuo A."/>
            <person name="Kohler A."/>
            <person name="Daghino S."/>
            <person name="Barry K."/>
            <person name="Choi C."/>
            <person name="Cichocki N."/>
            <person name="Clum A."/>
            <person name="Copeland A."/>
            <person name="Hainaut M."/>
            <person name="Haridas S."/>
            <person name="Labutti K."/>
            <person name="Lindquist E."/>
            <person name="Lipzen A."/>
            <person name="Khouja H.-R."/>
            <person name="Murat C."/>
            <person name="Ohm R."/>
            <person name="Olson A."/>
            <person name="Spatafora J."/>
            <person name="Veneault-Fourrey C."/>
            <person name="Henrissat B."/>
            <person name="Grigoriev I."/>
            <person name="Martin F."/>
            <person name="Perotto S."/>
        </authorList>
    </citation>
    <scope>NUCLEOTIDE SEQUENCE [LARGE SCALE GENOMIC DNA]</scope>
    <source>
        <strain evidence="1 2">F</strain>
    </source>
</reference>
<name>A0A2J6QXK2_HYAVF</name>
<proteinExistence type="predicted"/>
<protein>
    <submittedName>
        <fullName evidence="1">Uncharacterized protein</fullName>
    </submittedName>
</protein>
<evidence type="ECO:0000313" key="2">
    <source>
        <dbReference type="Proteomes" id="UP000235786"/>
    </source>
</evidence>
<gene>
    <name evidence="1" type="ORF">L207DRAFT_537414</name>
</gene>
<dbReference type="AlphaFoldDB" id="A0A2J6QXK2"/>
<dbReference type="Proteomes" id="UP000235786">
    <property type="component" value="Unassembled WGS sequence"/>
</dbReference>
<evidence type="ECO:0000313" key="1">
    <source>
        <dbReference type="EMBL" id="PMD30982.1"/>
    </source>
</evidence>
<organism evidence="1 2">
    <name type="scientific">Hyaloscypha variabilis (strain UAMH 11265 / GT02V1 / F)</name>
    <name type="common">Meliniomyces variabilis</name>
    <dbReference type="NCBI Taxonomy" id="1149755"/>
    <lineage>
        <taxon>Eukaryota</taxon>
        <taxon>Fungi</taxon>
        <taxon>Dikarya</taxon>
        <taxon>Ascomycota</taxon>
        <taxon>Pezizomycotina</taxon>
        <taxon>Leotiomycetes</taxon>
        <taxon>Helotiales</taxon>
        <taxon>Hyaloscyphaceae</taxon>
        <taxon>Hyaloscypha</taxon>
        <taxon>Hyaloscypha variabilis</taxon>
    </lineage>
</organism>
<sequence>MLTLFRSTLALASKVRMNILSTYFTQTSQKEWSLRSRMRRWKELLITPPRTFPLVQEILFVKHIAGDDDLSRLLGKEFISCGKATSTNLVQQALEITAATTKEKNFEMQGAKTEEEARQMIIERLPSAFARVSWSRVPTLMFIDNEERGATF</sequence>
<accession>A0A2J6QXK2</accession>